<dbReference type="Proteomes" id="UP000298009">
    <property type="component" value="Unassembled WGS sequence"/>
</dbReference>
<keyword evidence="5" id="KW-1185">Reference proteome</keyword>
<name>A0A4R9I9R7_9LEPT</name>
<keyword evidence="2" id="KW-0732">Signal</keyword>
<feature type="signal peptide" evidence="2">
    <location>
        <begin position="1"/>
        <end position="23"/>
    </location>
</feature>
<dbReference type="RefSeq" id="WP_135602068.1">
    <property type="nucleotide sequence ID" value="NZ_RQFK01000026.1"/>
</dbReference>
<feature type="transmembrane region" description="Helical" evidence="1">
    <location>
        <begin position="258"/>
        <end position="279"/>
    </location>
</feature>
<keyword evidence="1" id="KW-0812">Transmembrane</keyword>
<reference evidence="4" key="1">
    <citation type="journal article" date="2019" name="PLoS Negl. Trop. Dis.">
        <title>Revisiting the worldwide diversity of Leptospira species in the environment.</title>
        <authorList>
            <person name="Vincent A.T."/>
            <person name="Schiettekatte O."/>
            <person name="Bourhy P."/>
            <person name="Veyrier F.J."/>
            <person name="Picardeau M."/>
        </authorList>
    </citation>
    <scope>NUCLEOTIDE SEQUENCE [LARGE SCALE GENOMIC DNA]</scope>
    <source>
        <strain evidence="4">201800287</strain>
    </source>
</reference>
<accession>A0A4R9I9R7</accession>
<dbReference type="InterPro" id="IPR025645">
    <property type="entry name" value="DUF4349"/>
</dbReference>
<dbReference type="OrthoDB" id="345519at2"/>
<evidence type="ECO:0000313" key="4">
    <source>
        <dbReference type="EMBL" id="TGK82239.1"/>
    </source>
</evidence>
<keyword evidence="1" id="KW-0472">Membrane</keyword>
<dbReference type="EMBL" id="RQFK01000026">
    <property type="protein sequence ID" value="TGK82239.1"/>
    <property type="molecule type" value="Genomic_DNA"/>
</dbReference>
<dbReference type="Pfam" id="PF14257">
    <property type="entry name" value="DUF4349"/>
    <property type="match status" value="1"/>
</dbReference>
<proteinExistence type="predicted"/>
<keyword evidence="1" id="KW-1133">Transmembrane helix</keyword>
<organism evidence="4 5">
    <name type="scientific">Leptospira noumeaensis</name>
    <dbReference type="NCBI Taxonomy" id="2484964"/>
    <lineage>
        <taxon>Bacteria</taxon>
        <taxon>Pseudomonadati</taxon>
        <taxon>Spirochaetota</taxon>
        <taxon>Spirochaetia</taxon>
        <taxon>Leptospirales</taxon>
        <taxon>Leptospiraceae</taxon>
        <taxon>Leptospira</taxon>
    </lineage>
</organism>
<evidence type="ECO:0000313" key="5">
    <source>
        <dbReference type="Proteomes" id="UP000298009"/>
    </source>
</evidence>
<sequence>MKNRIKIIFLVLFVIFLNCGKEANEESVATVESAKMSSDMPLEKKVAPSAPRAEVISETEPTPNQLGQVFVPIQNTTERLLEYQVQLNYQTPDLIKTRKDLLSFITKYGFIESSSAVNMDSPYMNLRVHIKSEKLYEALIELDTYGVLLSEDISTVDHTEGMVWQKIKSNREKLRLVRRTNANNQTSANSKNWEAIEEAITDSENNLDNSEHEIWKIKDKVKWATLSINFTTPIPADRIQVPVYKNAFIGILNLFLELTYYFIWILPLVIVFGILYFPLKKIYQHFKK</sequence>
<dbReference type="AlphaFoldDB" id="A0A4R9I9R7"/>
<comment type="caution">
    <text evidence="4">The sequence shown here is derived from an EMBL/GenBank/DDBJ whole genome shotgun (WGS) entry which is preliminary data.</text>
</comment>
<evidence type="ECO:0000256" key="2">
    <source>
        <dbReference type="SAM" id="SignalP"/>
    </source>
</evidence>
<feature type="domain" description="DUF4349" evidence="3">
    <location>
        <begin position="81"/>
        <end position="277"/>
    </location>
</feature>
<evidence type="ECO:0000256" key="1">
    <source>
        <dbReference type="SAM" id="Phobius"/>
    </source>
</evidence>
<gene>
    <name evidence="4" type="ORF">EHQ24_13315</name>
</gene>
<evidence type="ECO:0000259" key="3">
    <source>
        <dbReference type="Pfam" id="PF14257"/>
    </source>
</evidence>
<protein>
    <submittedName>
        <fullName evidence="4">DUF4349 domain-containing protein</fullName>
    </submittedName>
</protein>
<feature type="chain" id="PRO_5020282443" evidence="2">
    <location>
        <begin position="24"/>
        <end position="288"/>
    </location>
</feature>